<reference evidence="2 3" key="1">
    <citation type="submission" date="2016-07" db="EMBL/GenBank/DDBJ databases">
        <authorList>
            <consortium name="Pathogen Informatics"/>
        </authorList>
    </citation>
    <scope>NUCLEOTIDE SEQUENCE [LARGE SCALE GENOMIC DNA]</scope>
</reference>
<evidence type="ECO:0000256" key="1">
    <source>
        <dbReference type="SAM" id="MobiDB-lite"/>
    </source>
</evidence>
<feature type="region of interest" description="Disordered" evidence="1">
    <location>
        <begin position="45"/>
        <end position="66"/>
    </location>
</feature>
<dbReference type="EMBL" id="LT615243">
    <property type="protein sequence ID" value="SCO65942.1"/>
    <property type="molecule type" value="Genomic_DNA"/>
</dbReference>
<protein>
    <submittedName>
        <fullName evidence="2">Uncharacterized protein</fullName>
    </submittedName>
</protein>
<evidence type="ECO:0000313" key="3">
    <source>
        <dbReference type="Proteomes" id="UP000196402"/>
    </source>
</evidence>
<evidence type="ECO:0000313" key="2">
    <source>
        <dbReference type="EMBL" id="SCO65942.1"/>
    </source>
</evidence>
<sequence length="187" mass="20854">MRTVLFSGPFIPEINVGYNVQANGVSINFLKDPFCFRDKTMEIVNSKRSERGPSEGAPPNGENEEAVNPVITVEATELQGYVYEGGRTIGEAAPYEDGLAYENDLAHEDDLAYEDGLTYENGLTYAGGLPRNSARFPHDESANKPGEVKNAPLHDDKMKYTLKSAERERLFEMPKLDIKKKYTVQTN</sequence>
<dbReference type="VEuPathDB" id="PlasmoDB:PVW1_050026500"/>
<dbReference type="AlphaFoldDB" id="A0A1G4GTM8"/>
<organism evidence="2 3">
    <name type="scientific">Plasmodium vivax</name>
    <name type="common">malaria parasite P. vivax</name>
    <dbReference type="NCBI Taxonomy" id="5855"/>
    <lineage>
        <taxon>Eukaryota</taxon>
        <taxon>Sar</taxon>
        <taxon>Alveolata</taxon>
        <taxon>Apicomplexa</taxon>
        <taxon>Aconoidasida</taxon>
        <taxon>Haemosporida</taxon>
        <taxon>Plasmodiidae</taxon>
        <taxon>Plasmodium</taxon>
        <taxon>Plasmodium (Plasmodium)</taxon>
    </lineage>
</organism>
<accession>A0A1G4GTM8</accession>
<dbReference type="VEuPathDB" id="PlasmoDB:PVPAM_050028900"/>
<gene>
    <name evidence="2" type="ORF">PVT01_050024500</name>
</gene>
<feature type="region of interest" description="Disordered" evidence="1">
    <location>
        <begin position="134"/>
        <end position="155"/>
    </location>
</feature>
<proteinExistence type="predicted"/>
<dbReference type="VEuPathDB" id="PlasmoDB:PVX_089695"/>
<dbReference type="Proteomes" id="UP000196402">
    <property type="component" value="Chromosome 5"/>
</dbReference>
<dbReference type="eggNOG" id="ENOG502QY2B">
    <property type="taxonomic scope" value="Eukaryota"/>
</dbReference>
<name>A0A1G4GTM8_PLAVI</name>
<dbReference type="VEuPathDB" id="PlasmoDB:PVP01_0521300"/>